<dbReference type="Proteomes" id="UP000250078">
    <property type="component" value="Unassembled WGS sequence"/>
</dbReference>
<evidence type="ECO:0000313" key="2">
    <source>
        <dbReference type="Proteomes" id="UP000250078"/>
    </source>
</evidence>
<protein>
    <submittedName>
        <fullName evidence="1">Uncharacterized protein</fullName>
    </submittedName>
</protein>
<accession>A0ACC8EMB1</accession>
<keyword evidence="2" id="KW-1185">Reference proteome</keyword>
<organism evidence="1 2">
    <name type="scientific">Cenococcum geophilum 1.58</name>
    <dbReference type="NCBI Taxonomy" id="794803"/>
    <lineage>
        <taxon>Eukaryota</taxon>
        <taxon>Fungi</taxon>
        <taxon>Dikarya</taxon>
        <taxon>Ascomycota</taxon>
        <taxon>Pezizomycotina</taxon>
        <taxon>Dothideomycetes</taxon>
        <taxon>Pleosporomycetidae</taxon>
        <taxon>Gloniales</taxon>
        <taxon>Gloniaceae</taxon>
        <taxon>Cenococcum</taxon>
    </lineage>
</organism>
<gene>
    <name evidence="1" type="ORF">K441DRAFT_670875</name>
</gene>
<proteinExistence type="predicted"/>
<sequence length="237" mass="27703">MCNQDEIAMNAAGRTSSHRFRDLRSASLARKREIAKQKKYYHFRGLSPSDLHTPHYLPVCASPSCPTQGTPDDCWLSVFPANLSTAPLRAFTKREFYEEAQRWPRPPTYHHTYQKDKGKDPKRGETCKWDKMQYEKKQLRREMRSKGWRNEVDSFEERPCDCGCDFWHWFYLEILREELKFEDHDTEPEGLEVGLSGENMAGRSTEVVATPQVEEDKDWDIVSCASSISWIESVVTR</sequence>
<evidence type="ECO:0000313" key="1">
    <source>
        <dbReference type="EMBL" id="OCK87442.1"/>
    </source>
</evidence>
<dbReference type="EMBL" id="KV748261">
    <property type="protein sequence ID" value="OCK87442.1"/>
    <property type="molecule type" value="Genomic_DNA"/>
</dbReference>
<reference evidence="1 2" key="1">
    <citation type="journal article" date="2016" name="Nat. Commun.">
        <title>Ectomycorrhizal ecology is imprinted in the genome of the dominant symbiotic fungus Cenococcum geophilum.</title>
        <authorList>
            <consortium name="DOE Joint Genome Institute"/>
            <person name="Peter M."/>
            <person name="Kohler A."/>
            <person name="Ohm R.A."/>
            <person name="Kuo A."/>
            <person name="Krutzmann J."/>
            <person name="Morin E."/>
            <person name="Arend M."/>
            <person name="Barry K.W."/>
            <person name="Binder M."/>
            <person name="Choi C."/>
            <person name="Clum A."/>
            <person name="Copeland A."/>
            <person name="Grisel N."/>
            <person name="Haridas S."/>
            <person name="Kipfer T."/>
            <person name="LaButti K."/>
            <person name="Lindquist E."/>
            <person name="Lipzen A."/>
            <person name="Maire R."/>
            <person name="Meier B."/>
            <person name="Mihaltcheva S."/>
            <person name="Molinier V."/>
            <person name="Murat C."/>
            <person name="Poggeler S."/>
            <person name="Quandt C.A."/>
            <person name="Sperisen C."/>
            <person name="Tritt A."/>
            <person name="Tisserant E."/>
            <person name="Crous P.W."/>
            <person name="Henrissat B."/>
            <person name="Nehls U."/>
            <person name="Egli S."/>
            <person name="Spatafora J.W."/>
            <person name="Grigoriev I.V."/>
            <person name="Martin F.M."/>
        </authorList>
    </citation>
    <scope>NUCLEOTIDE SEQUENCE [LARGE SCALE GENOMIC DNA]</scope>
    <source>
        <strain evidence="1 2">1.58</strain>
    </source>
</reference>
<name>A0ACC8EMB1_9PEZI</name>